<proteinExistence type="predicted"/>
<keyword evidence="6 9" id="KW-0067">ATP-binding</keyword>
<feature type="binding site" evidence="9">
    <location>
        <position position="271"/>
    </location>
    <ligand>
        <name>ATP</name>
        <dbReference type="ChEBI" id="CHEBI:30616"/>
    </ligand>
</feature>
<dbReference type="PROSITE" id="PS50011">
    <property type="entry name" value="PROTEIN_KINASE_DOM"/>
    <property type="match status" value="1"/>
</dbReference>
<dbReference type="GO" id="GO:0005524">
    <property type="term" value="F:ATP binding"/>
    <property type="evidence" value="ECO:0007669"/>
    <property type="project" value="UniProtKB-UniRule"/>
</dbReference>
<feature type="compositionally biased region" description="Basic and acidic residues" evidence="10">
    <location>
        <begin position="453"/>
        <end position="475"/>
    </location>
</feature>
<dbReference type="Pfam" id="PF00069">
    <property type="entry name" value="Pkinase"/>
    <property type="match status" value="2"/>
</dbReference>
<dbReference type="InterPro" id="IPR017441">
    <property type="entry name" value="Protein_kinase_ATP_BS"/>
</dbReference>
<dbReference type="PROSITE" id="PS00107">
    <property type="entry name" value="PROTEIN_KINASE_ATP"/>
    <property type="match status" value="1"/>
</dbReference>
<dbReference type="Proteomes" id="UP000515125">
    <property type="component" value="Unplaced"/>
</dbReference>
<accession>A0A6P6S1G4</accession>
<dbReference type="Gene3D" id="1.10.510.10">
    <property type="entry name" value="Transferase(Phosphotransferase) domain 1"/>
    <property type="match status" value="3"/>
</dbReference>
<feature type="compositionally biased region" description="Polar residues" evidence="10">
    <location>
        <begin position="875"/>
        <end position="890"/>
    </location>
</feature>
<reference evidence="13" key="1">
    <citation type="submission" date="2025-08" db="UniProtKB">
        <authorList>
            <consortium name="RefSeq"/>
        </authorList>
    </citation>
    <scope>IDENTIFICATION</scope>
</reference>
<protein>
    <recommendedName>
        <fullName evidence="1">non-specific serine/threonine protein kinase</fullName>
        <ecNumber evidence="1">2.7.11.1</ecNumber>
    </recommendedName>
</protein>
<evidence type="ECO:0000256" key="7">
    <source>
        <dbReference type="ARBA" id="ARBA00047899"/>
    </source>
</evidence>
<dbReference type="InterPro" id="IPR050236">
    <property type="entry name" value="Ser_Thr_kinase_AGC"/>
</dbReference>
<dbReference type="GO" id="GO:0035556">
    <property type="term" value="P:intracellular signal transduction"/>
    <property type="evidence" value="ECO:0007669"/>
    <property type="project" value="TreeGrafter"/>
</dbReference>
<feature type="compositionally biased region" description="Low complexity" evidence="10">
    <location>
        <begin position="423"/>
        <end position="442"/>
    </location>
</feature>
<evidence type="ECO:0000256" key="8">
    <source>
        <dbReference type="ARBA" id="ARBA00048679"/>
    </source>
</evidence>
<dbReference type="PANTHER" id="PTHR24356:SF418">
    <property type="entry name" value="SERINE_THREONINE-PROTEIN KINASE WARTS"/>
    <property type="match status" value="1"/>
</dbReference>
<evidence type="ECO:0000256" key="2">
    <source>
        <dbReference type="ARBA" id="ARBA00022527"/>
    </source>
</evidence>
<keyword evidence="3" id="KW-0808">Transferase</keyword>
<dbReference type="GeneID" id="113147292"/>
<dbReference type="RefSeq" id="XP_026193160.1">
    <property type="nucleotide sequence ID" value="XM_026337375.1"/>
</dbReference>
<dbReference type="PANTHER" id="PTHR24356">
    <property type="entry name" value="SERINE/THREONINE-PROTEIN KINASE"/>
    <property type="match status" value="1"/>
</dbReference>
<gene>
    <name evidence="13" type="primary">LOC113147292</name>
</gene>
<evidence type="ECO:0000256" key="3">
    <source>
        <dbReference type="ARBA" id="ARBA00022679"/>
    </source>
</evidence>
<feature type="region of interest" description="Disordered" evidence="10">
    <location>
        <begin position="619"/>
        <end position="650"/>
    </location>
</feature>
<feature type="domain" description="Protein kinase" evidence="11">
    <location>
        <begin position="238"/>
        <end position="741"/>
    </location>
</feature>
<feature type="compositionally biased region" description="Basic and acidic residues" evidence="10">
    <location>
        <begin position="838"/>
        <end position="847"/>
    </location>
</feature>
<evidence type="ECO:0000256" key="1">
    <source>
        <dbReference type="ARBA" id="ARBA00012513"/>
    </source>
</evidence>
<keyword evidence="4 9" id="KW-0547">Nucleotide-binding</keyword>
<dbReference type="OrthoDB" id="354826at2759"/>
<feature type="compositionally biased region" description="Basic and acidic residues" evidence="10">
    <location>
        <begin position="900"/>
        <end position="914"/>
    </location>
</feature>
<feature type="compositionally biased region" description="Gly residues" evidence="10">
    <location>
        <begin position="638"/>
        <end position="647"/>
    </location>
</feature>
<evidence type="ECO:0000313" key="13">
    <source>
        <dbReference type="RefSeq" id="XP_026193160.1"/>
    </source>
</evidence>
<evidence type="ECO:0000256" key="10">
    <source>
        <dbReference type="SAM" id="MobiDB-lite"/>
    </source>
</evidence>
<organism evidence="12 13">
    <name type="scientific">Cyclospora cayetanensis</name>
    <dbReference type="NCBI Taxonomy" id="88456"/>
    <lineage>
        <taxon>Eukaryota</taxon>
        <taxon>Sar</taxon>
        <taxon>Alveolata</taxon>
        <taxon>Apicomplexa</taxon>
        <taxon>Conoidasida</taxon>
        <taxon>Coccidia</taxon>
        <taxon>Eucoccidiorida</taxon>
        <taxon>Eimeriorina</taxon>
        <taxon>Eimeriidae</taxon>
        <taxon>Cyclospora</taxon>
    </lineage>
</organism>
<feature type="region of interest" description="Disordered" evidence="10">
    <location>
        <begin position="836"/>
        <end position="859"/>
    </location>
</feature>
<evidence type="ECO:0000256" key="6">
    <source>
        <dbReference type="ARBA" id="ARBA00022840"/>
    </source>
</evidence>
<name>A0A6P6S1G4_9EIME</name>
<keyword evidence="12" id="KW-1185">Reference proteome</keyword>
<evidence type="ECO:0000256" key="4">
    <source>
        <dbReference type="ARBA" id="ARBA00022741"/>
    </source>
</evidence>
<evidence type="ECO:0000256" key="9">
    <source>
        <dbReference type="PROSITE-ProRule" id="PRU10141"/>
    </source>
</evidence>
<dbReference type="SMART" id="SM00220">
    <property type="entry name" value="S_TKc"/>
    <property type="match status" value="1"/>
</dbReference>
<dbReference type="GO" id="GO:0004674">
    <property type="term" value="F:protein serine/threonine kinase activity"/>
    <property type="evidence" value="ECO:0007669"/>
    <property type="project" value="UniProtKB-KW"/>
</dbReference>
<dbReference type="InterPro" id="IPR011009">
    <property type="entry name" value="Kinase-like_dom_sf"/>
</dbReference>
<feature type="region of interest" description="Disordered" evidence="10">
    <location>
        <begin position="875"/>
        <end position="940"/>
    </location>
</feature>
<evidence type="ECO:0000313" key="12">
    <source>
        <dbReference type="Proteomes" id="UP000515125"/>
    </source>
</evidence>
<feature type="region of interest" description="Disordered" evidence="10">
    <location>
        <begin position="420"/>
        <end position="498"/>
    </location>
</feature>
<feature type="region of interest" description="Disordered" evidence="10">
    <location>
        <begin position="689"/>
        <end position="708"/>
    </location>
</feature>
<dbReference type="InterPro" id="IPR000719">
    <property type="entry name" value="Prot_kinase_dom"/>
</dbReference>
<evidence type="ECO:0000256" key="5">
    <source>
        <dbReference type="ARBA" id="ARBA00022777"/>
    </source>
</evidence>
<sequence>MAEDLASWLLEGTPSWIRQGVQPEALRRNSPSGLCEDGLAASSGSTHDQGTLLDQWLAKQRGDQTAFGGRPSFFSPKLRSAATRNTAENPKERQATPNAEGWAAPLTAACCSTAAVLGGDASSSAASLGSVGWKLQLFKAAVGIRKRREEYETRRRRSLLAFMTRMTQQISDTPPTDTGALGEVFQKKPTTGHVLVNAENAAPTPLRVSPSYKWPNATKEIRQQLLSAHRLRLLPANLQVEALLGEGASGRVWRVRHKQTGSVFALKVIRKGKGGPCSSACARLYAERHVLIRGGLSRHLVQLHAAFQDEQHVFLMQEWAPGPSLRALVQNRGPLPEEEARRYAAQLALAIHAIHRLGFIHRDIKPENSILDKHGDLKLIDLGLAARPNSKAFPSSPGDFYARKSPLWATTPTDPNAALECCSVSSPGGSSGSVDSSVPLSPIAAIGGSTERAAGERQDFTPKTEASRTEEEGSREASPTTTPEASAGSERMSPEDPPESFAAWRLRQLWAEGARSAVGTLHYMAPEVALNIRHSEAPMSTGNPGYGKKADWWSFGAVLFECLFGHPPLARFNLAEMLARSKQPKERRPHLLLYRQERVSQECLNSTAAGREASGLITTVLAGSPRSPTERSTNDSLAGGGEDGAGAVGNATTASDGLPLSCELISNPELLLCTLRSWRQHLRIPPSPFVVSKGHEASKKPPRGGNNERVISSEAVDLLCNLLCEEERRFGFSRIRQHPWFKSINWEEEGRPPETQRNPRAIQVCSRIDRRRRPSRGTNSYQSSSALPCITGAIAETLGRQGGGETSTLPLTIASHAAGGAAAAHSEKGARNFLTHSKRGETAHTRADQTTPWSKSSSSFRECTSTSTLSYNSGGVRASASNFNSSQTAPVGSGGGEDDTAGKEAPWTHRHSDGGEASPTFCSCEGTRDYETQGPLEGSA</sequence>
<keyword evidence="2" id="KW-0723">Serine/threonine-protein kinase</keyword>
<keyword evidence="5" id="KW-0418">Kinase</keyword>
<comment type="catalytic activity">
    <reaction evidence="8">
        <text>L-seryl-[protein] + ATP = O-phospho-L-seryl-[protein] + ADP + H(+)</text>
        <dbReference type="Rhea" id="RHEA:17989"/>
        <dbReference type="Rhea" id="RHEA-COMP:9863"/>
        <dbReference type="Rhea" id="RHEA-COMP:11604"/>
        <dbReference type="ChEBI" id="CHEBI:15378"/>
        <dbReference type="ChEBI" id="CHEBI:29999"/>
        <dbReference type="ChEBI" id="CHEBI:30616"/>
        <dbReference type="ChEBI" id="CHEBI:83421"/>
        <dbReference type="ChEBI" id="CHEBI:456216"/>
        <dbReference type="EC" id="2.7.11.1"/>
    </reaction>
</comment>
<dbReference type="SUPFAM" id="SSF56112">
    <property type="entry name" value="Protein kinase-like (PK-like)"/>
    <property type="match status" value="1"/>
</dbReference>
<dbReference type="AlphaFoldDB" id="A0A6P6S1G4"/>
<dbReference type="EC" id="2.7.11.1" evidence="1"/>
<evidence type="ECO:0000259" key="11">
    <source>
        <dbReference type="PROSITE" id="PS50011"/>
    </source>
</evidence>
<comment type="catalytic activity">
    <reaction evidence="7">
        <text>L-threonyl-[protein] + ATP = O-phospho-L-threonyl-[protein] + ADP + H(+)</text>
        <dbReference type="Rhea" id="RHEA:46608"/>
        <dbReference type="Rhea" id="RHEA-COMP:11060"/>
        <dbReference type="Rhea" id="RHEA-COMP:11605"/>
        <dbReference type="ChEBI" id="CHEBI:15378"/>
        <dbReference type="ChEBI" id="CHEBI:30013"/>
        <dbReference type="ChEBI" id="CHEBI:30616"/>
        <dbReference type="ChEBI" id="CHEBI:61977"/>
        <dbReference type="ChEBI" id="CHEBI:456216"/>
        <dbReference type="EC" id="2.7.11.1"/>
    </reaction>
</comment>